<dbReference type="EMBL" id="AMZH03008606">
    <property type="protein sequence ID" value="RRT58585.1"/>
    <property type="molecule type" value="Genomic_DNA"/>
</dbReference>
<evidence type="ECO:0000256" key="1">
    <source>
        <dbReference type="SAM" id="Coils"/>
    </source>
</evidence>
<reference evidence="2 3" key="1">
    <citation type="journal article" date="2014" name="Agronomy (Basel)">
        <title>A Draft Genome Sequence for Ensete ventricosum, the Drought-Tolerant Tree Against Hunger.</title>
        <authorList>
            <person name="Harrison J."/>
            <person name="Moore K.A."/>
            <person name="Paszkiewicz K."/>
            <person name="Jones T."/>
            <person name="Grant M."/>
            <person name="Ambacheew D."/>
            <person name="Muzemil S."/>
            <person name="Studholme D.J."/>
        </authorList>
    </citation>
    <scope>NUCLEOTIDE SEQUENCE [LARGE SCALE GENOMIC DNA]</scope>
</reference>
<protein>
    <submittedName>
        <fullName evidence="2">Uncharacterized protein</fullName>
    </submittedName>
</protein>
<dbReference type="Proteomes" id="UP000287651">
    <property type="component" value="Unassembled WGS sequence"/>
</dbReference>
<accession>A0A426Z3L3</accession>
<organism evidence="2 3">
    <name type="scientific">Ensete ventricosum</name>
    <name type="common">Abyssinian banana</name>
    <name type="synonym">Musa ensete</name>
    <dbReference type="NCBI Taxonomy" id="4639"/>
    <lineage>
        <taxon>Eukaryota</taxon>
        <taxon>Viridiplantae</taxon>
        <taxon>Streptophyta</taxon>
        <taxon>Embryophyta</taxon>
        <taxon>Tracheophyta</taxon>
        <taxon>Spermatophyta</taxon>
        <taxon>Magnoliopsida</taxon>
        <taxon>Liliopsida</taxon>
        <taxon>Zingiberales</taxon>
        <taxon>Musaceae</taxon>
        <taxon>Ensete</taxon>
    </lineage>
</organism>
<name>A0A426Z3L3_ENSVE</name>
<evidence type="ECO:0000313" key="2">
    <source>
        <dbReference type="EMBL" id="RRT58585.1"/>
    </source>
</evidence>
<comment type="caution">
    <text evidence="2">The sequence shown here is derived from an EMBL/GenBank/DDBJ whole genome shotgun (WGS) entry which is preliminary data.</text>
</comment>
<sequence>MVNRARWGKPDSCSKQPQVGCKCKLARKLWEPLVRSATVNKTSVNVEELYQGQERLLGVESSYEEAESQIEKVESLIDQLTEDTKDSIRHLHEVVAKLTVKVKVLTRTLDAGGNNTRAMPP</sequence>
<dbReference type="AlphaFoldDB" id="A0A426Z3L3"/>
<gene>
    <name evidence="2" type="ORF">B296_00022405</name>
</gene>
<feature type="coiled-coil region" evidence="1">
    <location>
        <begin position="56"/>
        <end position="83"/>
    </location>
</feature>
<evidence type="ECO:0000313" key="3">
    <source>
        <dbReference type="Proteomes" id="UP000287651"/>
    </source>
</evidence>
<keyword evidence="1" id="KW-0175">Coiled coil</keyword>
<proteinExistence type="predicted"/>